<comment type="caution">
    <text evidence="2">The sequence shown here is derived from an EMBL/GenBank/DDBJ whole genome shotgun (WGS) entry which is preliminary data.</text>
</comment>
<feature type="transmembrane region" description="Helical" evidence="1">
    <location>
        <begin position="356"/>
        <end position="378"/>
    </location>
</feature>
<reference evidence="2" key="1">
    <citation type="submission" date="2021-11" db="EMBL/GenBank/DDBJ databases">
        <title>Genome sequence.</title>
        <authorList>
            <person name="Sun Q."/>
        </authorList>
    </citation>
    <scope>NUCLEOTIDE SEQUENCE</scope>
    <source>
        <strain evidence="2">JC732</strain>
    </source>
</reference>
<accession>A0A9X1SH59</accession>
<evidence type="ECO:0000256" key="1">
    <source>
        <dbReference type="SAM" id="Phobius"/>
    </source>
</evidence>
<gene>
    <name evidence="2" type="ORF">LOC68_13735</name>
</gene>
<dbReference type="Proteomes" id="UP001139103">
    <property type="component" value="Unassembled WGS sequence"/>
</dbReference>
<evidence type="ECO:0000313" key="3">
    <source>
        <dbReference type="Proteomes" id="UP001139103"/>
    </source>
</evidence>
<evidence type="ECO:0000313" key="2">
    <source>
        <dbReference type="EMBL" id="MCC9629456.1"/>
    </source>
</evidence>
<dbReference type="AlphaFoldDB" id="A0A9X1SH59"/>
<feature type="transmembrane region" description="Helical" evidence="1">
    <location>
        <begin position="196"/>
        <end position="216"/>
    </location>
</feature>
<protein>
    <submittedName>
        <fullName evidence="2">Uncharacterized protein</fullName>
    </submittedName>
</protein>
<feature type="transmembrane region" description="Helical" evidence="1">
    <location>
        <begin position="43"/>
        <end position="64"/>
    </location>
</feature>
<keyword evidence="3" id="KW-1185">Reference proteome</keyword>
<keyword evidence="1" id="KW-0472">Membrane</keyword>
<keyword evidence="1" id="KW-0812">Transmembrane</keyword>
<organism evidence="2 3">
    <name type="scientific">Blastopirellula sediminis</name>
    <dbReference type="NCBI Taxonomy" id="2894196"/>
    <lineage>
        <taxon>Bacteria</taxon>
        <taxon>Pseudomonadati</taxon>
        <taxon>Planctomycetota</taxon>
        <taxon>Planctomycetia</taxon>
        <taxon>Pirellulales</taxon>
        <taxon>Pirellulaceae</taxon>
        <taxon>Blastopirellula</taxon>
    </lineage>
</organism>
<dbReference type="EMBL" id="JAJKFT010000010">
    <property type="protein sequence ID" value="MCC9629456.1"/>
    <property type="molecule type" value="Genomic_DNA"/>
</dbReference>
<feature type="transmembrane region" description="Helical" evidence="1">
    <location>
        <begin position="384"/>
        <end position="408"/>
    </location>
</feature>
<sequence>MVSLTGQFSWRQFLQRYAAAFLLSGGSLATAIVSLTGNFPGQYLIGGMTLIIGVAGLLTILIWIMSLLTWFEADETNLTFTRPLRARRSVPLDDVVDMPAWETNQHGVRIRLRDGSSIYIDFRSLENGLELAKLCLAQVQRGSDRLEGNLDIASVATVMVKQIFVVILLIGLSLFGMMMLALGIGRPGVQMQTPWVFLALAVVTSGLSLTGGYYLVLRPWLGTIRWFRLENELLSFRTVLWPTVHQQYLNQLESVKTHRPHSSGSETDVRTAIHFRDGMQVRLPVGLLPGAERLIDLLKSELEQRDAAHLPPAKETPLTAHPLLPQVRPHLQPGEEVYYLGRSDLNKQWSETLGEMAFGGILAIVGGAGAVISIWTAIAEQSPFVLIMTLVSSLFIAVGWRGLLAPYFKRRLQEKMLYAVTSQRVLVLNGCFWGDVTAPMLADEAERTFTIDEVRNYEVETKGRDIAFSGRWISGRKNRKYWVHQGFLAPDNFDAALSAIRRLLSENPRDCDKPTAV</sequence>
<name>A0A9X1SH59_9BACT</name>
<proteinExistence type="predicted"/>
<dbReference type="RefSeq" id="WP_230219532.1">
    <property type="nucleotide sequence ID" value="NZ_JAJKFT010000010.1"/>
</dbReference>
<feature type="transmembrane region" description="Helical" evidence="1">
    <location>
        <begin position="163"/>
        <end position="184"/>
    </location>
</feature>
<keyword evidence="1" id="KW-1133">Transmembrane helix</keyword>
<feature type="transmembrane region" description="Helical" evidence="1">
    <location>
        <begin position="17"/>
        <end position="37"/>
    </location>
</feature>